<dbReference type="Pfam" id="PF02624">
    <property type="entry name" value="YcaO"/>
    <property type="match status" value="1"/>
</dbReference>
<name>A0A3M2LN95_9ACTN</name>
<dbReference type="Gene3D" id="3.30.160.660">
    <property type="match status" value="1"/>
</dbReference>
<evidence type="ECO:0000259" key="2">
    <source>
        <dbReference type="PROSITE" id="PS51664"/>
    </source>
</evidence>
<comment type="caution">
    <text evidence="3">The sequence shown here is derived from an EMBL/GenBank/DDBJ whole genome shotgun (WGS) entry which is preliminary data.</text>
</comment>
<dbReference type="InterPro" id="IPR003776">
    <property type="entry name" value="YcaO-like_dom"/>
</dbReference>
<dbReference type="Gene3D" id="3.30.40.250">
    <property type="match status" value="1"/>
</dbReference>
<dbReference type="OrthoDB" id="3460941at2"/>
<keyword evidence="4" id="KW-1185">Reference proteome</keyword>
<protein>
    <recommendedName>
        <fullName evidence="2">YcaO domain-containing protein</fullName>
    </recommendedName>
</protein>
<reference evidence="3 4" key="1">
    <citation type="submission" date="2018-10" db="EMBL/GenBank/DDBJ databases">
        <title>Isolation from soil.</title>
        <authorList>
            <person name="Hu J."/>
        </authorList>
    </citation>
    <scope>NUCLEOTIDE SEQUENCE [LARGE SCALE GENOMIC DNA]</scope>
    <source>
        <strain evidence="3 4">NEAU-Ht49</strain>
    </source>
</reference>
<feature type="compositionally biased region" description="Pro residues" evidence="1">
    <location>
        <begin position="375"/>
        <end position="384"/>
    </location>
</feature>
<sequence length="403" mass="43143">MNARAPWLHATSTGTRLRPETARLLARAHSPLTGISAALDTVVPSTDDPRRTLITGRIDQHTAGIADSYDGAMTTALAETLERYALGTPRTALTASPHDLAGTRILTPPALRYFTSEQLSTPGFPFTALSPDTPISWLPARSLRDGTVAWVPAQTVVPTDEPAFTFTTSAGTAAHTGFPAALRNAVLELIQTDAAMGTWFGATDPIPLDLNASPRTATSRQAVNRRLRRDGPSPRFYWLPAPDLPAITVACVLESPQVPTFAVGLACHTHLNRALYKAFLECTAVTRLATALALRHRHVDPSQIYDLDSNVAYYATATPPAKFPATPGTTPDALPPDTTLNSIDIDIACIDLTPPDVRSLGYRVVRAYSPDLLPLTPPSTPPEANPRLNAYGGLTNKAPHPYA</sequence>
<organism evidence="3 4">
    <name type="scientific">Actinomadura harenae</name>
    <dbReference type="NCBI Taxonomy" id="2483351"/>
    <lineage>
        <taxon>Bacteria</taxon>
        <taxon>Bacillati</taxon>
        <taxon>Actinomycetota</taxon>
        <taxon>Actinomycetes</taxon>
        <taxon>Streptosporangiales</taxon>
        <taxon>Thermomonosporaceae</taxon>
        <taxon>Actinomadura</taxon>
    </lineage>
</organism>
<dbReference type="PANTHER" id="PTHR37809:SF1">
    <property type="entry name" value="RIBOSOMAL PROTEIN S12 METHYLTHIOTRANSFERASE ACCESSORY FACTOR YCAO"/>
    <property type="match status" value="1"/>
</dbReference>
<dbReference type="PROSITE" id="PS51664">
    <property type="entry name" value="YCAO"/>
    <property type="match status" value="1"/>
</dbReference>
<dbReference type="RefSeq" id="WP_122198059.1">
    <property type="nucleotide sequence ID" value="NZ_JBHSKC010000009.1"/>
</dbReference>
<dbReference type="Gene3D" id="3.30.1330.230">
    <property type="match status" value="1"/>
</dbReference>
<dbReference type="Proteomes" id="UP000282674">
    <property type="component" value="Unassembled WGS sequence"/>
</dbReference>
<dbReference type="EMBL" id="RFFG01000076">
    <property type="protein sequence ID" value="RMI38941.1"/>
    <property type="molecule type" value="Genomic_DNA"/>
</dbReference>
<evidence type="ECO:0000256" key="1">
    <source>
        <dbReference type="SAM" id="MobiDB-lite"/>
    </source>
</evidence>
<accession>A0A3M2LN95</accession>
<feature type="domain" description="YcaO" evidence="2">
    <location>
        <begin position="64"/>
        <end position="403"/>
    </location>
</feature>
<gene>
    <name evidence="3" type="ORF">EBO15_31215</name>
</gene>
<dbReference type="PANTHER" id="PTHR37809">
    <property type="entry name" value="RIBOSOMAL PROTEIN S12 METHYLTHIOTRANSFERASE ACCESSORY FACTOR YCAO"/>
    <property type="match status" value="1"/>
</dbReference>
<evidence type="ECO:0000313" key="4">
    <source>
        <dbReference type="Proteomes" id="UP000282674"/>
    </source>
</evidence>
<evidence type="ECO:0000313" key="3">
    <source>
        <dbReference type="EMBL" id="RMI38941.1"/>
    </source>
</evidence>
<feature type="region of interest" description="Disordered" evidence="1">
    <location>
        <begin position="375"/>
        <end position="403"/>
    </location>
</feature>
<proteinExistence type="predicted"/>
<dbReference type="AlphaFoldDB" id="A0A3M2LN95"/>